<dbReference type="Pfam" id="PF03130">
    <property type="entry name" value="HEAT_PBS"/>
    <property type="match status" value="1"/>
</dbReference>
<dbReference type="EMBL" id="JADEWC010000013">
    <property type="protein sequence ID" value="MBE9222516.1"/>
    <property type="molecule type" value="Genomic_DNA"/>
</dbReference>
<reference evidence="3 4" key="1">
    <citation type="submission" date="2020-10" db="EMBL/GenBank/DDBJ databases">
        <authorList>
            <person name="Castelo-Branco R."/>
            <person name="Eusebio N."/>
            <person name="Adriana R."/>
            <person name="Vieira A."/>
            <person name="Brugerolle De Fraissinette N."/>
            <person name="Rezende De Castro R."/>
            <person name="Schneider M.P."/>
            <person name="Vasconcelos V."/>
            <person name="Leao P.N."/>
        </authorList>
    </citation>
    <scope>NUCLEOTIDE SEQUENCE [LARGE SCALE GENOMIC DNA]</scope>
    <source>
        <strain evidence="3 4">LEGE 03274</strain>
    </source>
</reference>
<dbReference type="RefSeq" id="WP_193800675.1">
    <property type="nucleotide sequence ID" value="NZ_JADEWC010000013.1"/>
</dbReference>
<gene>
    <name evidence="3" type="ORF">IQ215_07370</name>
</gene>
<evidence type="ECO:0000313" key="3">
    <source>
        <dbReference type="EMBL" id="MBE9222516.1"/>
    </source>
</evidence>
<dbReference type="NCBIfam" id="NF045915">
    <property type="entry name" value="PhycobilmeDegNblB"/>
    <property type="match status" value="1"/>
</dbReference>
<dbReference type="Proteomes" id="UP000654604">
    <property type="component" value="Unassembled WGS sequence"/>
</dbReference>
<dbReference type="Pfam" id="PF13646">
    <property type="entry name" value="HEAT_2"/>
    <property type="match status" value="1"/>
</dbReference>
<dbReference type="InterPro" id="IPR004155">
    <property type="entry name" value="PBS_lyase_HEAT"/>
</dbReference>
<proteinExistence type="predicted"/>
<protein>
    <submittedName>
        <fullName evidence="3">HEAT repeat domain-containing protein</fullName>
    </submittedName>
</protein>
<name>A0ABR9V5W0_9CHRO</name>
<organism evidence="3 4">
    <name type="scientific">Cyanobacterium stanieri LEGE 03274</name>
    <dbReference type="NCBI Taxonomy" id="1828756"/>
    <lineage>
        <taxon>Bacteria</taxon>
        <taxon>Bacillati</taxon>
        <taxon>Cyanobacteriota</taxon>
        <taxon>Cyanophyceae</taxon>
        <taxon>Oscillatoriophycideae</taxon>
        <taxon>Chroococcales</taxon>
        <taxon>Geminocystaceae</taxon>
        <taxon>Cyanobacterium</taxon>
    </lineage>
</organism>
<evidence type="ECO:0000256" key="1">
    <source>
        <dbReference type="ARBA" id="ARBA00022549"/>
    </source>
</evidence>
<accession>A0ABR9V5W0</accession>
<evidence type="ECO:0000313" key="4">
    <source>
        <dbReference type="Proteomes" id="UP000654604"/>
    </source>
</evidence>
<keyword evidence="1" id="KW-0042">Antenna complex</keyword>
<dbReference type="Gene3D" id="1.25.10.10">
    <property type="entry name" value="Leucine-rich Repeat Variant"/>
    <property type="match status" value="1"/>
</dbReference>
<sequence length="222" mass="24198">MSSTPESVKKLLYSEDFGDRIRGINELRNLSPQDAFALIIPVIQDDNVRVRYAAVSQLDTLGGADLAKSKEVLLDRLYNDPESDVRAAAADAIAGLKMKDAYPDLEKVYNSTDDWLIQFSIVAALGELGDSRGFDLLEKALNSDNTLLQTASISALGELGDNRAIDLLLNFVDNDDWQIRHRLAQALGRLGGEKAQGALQKLTQDKSDAVAEEAKNYVDAGS</sequence>
<keyword evidence="4" id="KW-1185">Reference proteome</keyword>
<dbReference type="InterPro" id="IPR016024">
    <property type="entry name" value="ARM-type_fold"/>
</dbReference>
<keyword evidence="2" id="KW-0605">Phycobilisome</keyword>
<dbReference type="PANTHER" id="PTHR12697:SF39">
    <property type="entry name" value="SLR1687 PROTEIN"/>
    <property type="match status" value="1"/>
</dbReference>
<dbReference type="SUPFAM" id="SSF48371">
    <property type="entry name" value="ARM repeat"/>
    <property type="match status" value="1"/>
</dbReference>
<comment type="caution">
    <text evidence="3">The sequence shown here is derived from an EMBL/GenBank/DDBJ whole genome shotgun (WGS) entry which is preliminary data.</text>
</comment>
<dbReference type="PANTHER" id="PTHR12697">
    <property type="entry name" value="PBS LYASE HEAT-LIKE PROTEIN"/>
    <property type="match status" value="1"/>
</dbReference>
<dbReference type="InterPro" id="IPR011989">
    <property type="entry name" value="ARM-like"/>
</dbReference>
<dbReference type="SMART" id="SM00567">
    <property type="entry name" value="EZ_HEAT"/>
    <property type="match status" value="4"/>
</dbReference>
<evidence type="ECO:0000256" key="2">
    <source>
        <dbReference type="ARBA" id="ARBA00022738"/>
    </source>
</evidence>